<evidence type="ECO:0008006" key="3">
    <source>
        <dbReference type="Google" id="ProtNLM"/>
    </source>
</evidence>
<name>A0ABW2WFD1_9ACTN</name>
<protein>
    <recommendedName>
        <fullName evidence="3">LuxR family transcriptional regulator</fullName>
    </recommendedName>
</protein>
<accession>A0ABW2WFD1</accession>
<comment type="caution">
    <text evidence="1">The sequence shown here is derived from an EMBL/GenBank/DDBJ whole genome shotgun (WGS) entry which is preliminary data.</text>
</comment>
<dbReference type="Proteomes" id="UP001597023">
    <property type="component" value="Unassembled WGS sequence"/>
</dbReference>
<organism evidence="1 2">
    <name type="scientific">Streptomyces flavalbus</name>
    <dbReference type="NCBI Taxonomy" id="2665155"/>
    <lineage>
        <taxon>Bacteria</taxon>
        <taxon>Bacillati</taxon>
        <taxon>Actinomycetota</taxon>
        <taxon>Actinomycetes</taxon>
        <taxon>Kitasatosporales</taxon>
        <taxon>Streptomycetaceae</taxon>
        <taxon>Streptomyces</taxon>
    </lineage>
</organism>
<dbReference type="RefSeq" id="WP_381614837.1">
    <property type="nucleotide sequence ID" value="NZ_JBHTEB010000001.1"/>
</dbReference>
<evidence type="ECO:0000313" key="2">
    <source>
        <dbReference type="Proteomes" id="UP001597023"/>
    </source>
</evidence>
<dbReference type="EMBL" id="JBHTEB010000001">
    <property type="protein sequence ID" value="MFD0318215.1"/>
    <property type="molecule type" value="Genomic_DNA"/>
</dbReference>
<proteinExistence type="predicted"/>
<evidence type="ECO:0000313" key="1">
    <source>
        <dbReference type="EMBL" id="MFD0318215.1"/>
    </source>
</evidence>
<sequence>MAWHRFDQGSHTQASQTWVAALHNAHAADDHDMGAGLLGDLAYQAAWRGDHTTAASVLNHALTRARIPATRCLLQLRLARTLAARGGPGERRSVLRALAAAEKHLTDAGADRPAWCAWVSAADLAVDSGQALLDLGGTARARQWL</sequence>
<gene>
    <name evidence="1" type="ORF">ACFQZ6_29195</name>
</gene>
<reference evidence="2" key="1">
    <citation type="journal article" date="2019" name="Int. J. Syst. Evol. Microbiol.">
        <title>The Global Catalogue of Microorganisms (GCM) 10K type strain sequencing project: providing services to taxonomists for standard genome sequencing and annotation.</title>
        <authorList>
            <consortium name="The Broad Institute Genomics Platform"/>
            <consortium name="The Broad Institute Genome Sequencing Center for Infectious Disease"/>
            <person name="Wu L."/>
            <person name="Ma J."/>
        </authorList>
    </citation>
    <scope>NUCLEOTIDE SEQUENCE [LARGE SCALE GENOMIC DNA]</scope>
    <source>
        <strain evidence="2">CGMCC 4.7400</strain>
    </source>
</reference>
<keyword evidence="2" id="KW-1185">Reference proteome</keyword>